<evidence type="ECO:0000259" key="4">
    <source>
        <dbReference type="Pfam" id="PF13193"/>
    </source>
</evidence>
<comment type="caution">
    <text evidence="5">The sequence shown here is derived from an EMBL/GenBank/DDBJ whole genome shotgun (WGS) entry which is preliminary data.</text>
</comment>
<accession>A0AAW2RZT7</accession>
<name>A0AAW2RZT7_SESRA</name>
<dbReference type="Pfam" id="PF13193">
    <property type="entry name" value="AMP-binding_C"/>
    <property type="match status" value="1"/>
</dbReference>
<dbReference type="EMBL" id="JACGWJ010000012">
    <property type="protein sequence ID" value="KAL0385387.1"/>
    <property type="molecule type" value="Genomic_DNA"/>
</dbReference>
<organism evidence="5">
    <name type="scientific">Sesamum radiatum</name>
    <name type="common">Black benniseed</name>
    <dbReference type="NCBI Taxonomy" id="300843"/>
    <lineage>
        <taxon>Eukaryota</taxon>
        <taxon>Viridiplantae</taxon>
        <taxon>Streptophyta</taxon>
        <taxon>Embryophyta</taxon>
        <taxon>Tracheophyta</taxon>
        <taxon>Spermatophyta</taxon>
        <taxon>Magnoliopsida</taxon>
        <taxon>eudicotyledons</taxon>
        <taxon>Gunneridae</taxon>
        <taxon>Pentapetalae</taxon>
        <taxon>asterids</taxon>
        <taxon>lamiids</taxon>
        <taxon>Lamiales</taxon>
        <taxon>Pedaliaceae</taxon>
        <taxon>Sesamum</taxon>
    </lineage>
</organism>
<dbReference type="FunFam" id="3.30.300.30:FF:000007">
    <property type="entry name" value="4-coumarate--CoA ligase 2"/>
    <property type="match status" value="1"/>
</dbReference>
<protein>
    <submittedName>
        <fullName evidence="5">4-coumarate--CoA ligase-like 5</fullName>
    </submittedName>
</protein>
<evidence type="ECO:0000256" key="2">
    <source>
        <dbReference type="ARBA" id="ARBA00022598"/>
    </source>
</evidence>
<dbReference type="Gene3D" id="3.40.50.980">
    <property type="match status" value="1"/>
</dbReference>
<dbReference type="AlphaFoldDB" id="A0AAW2RZT7"/>
<keyword evidence="2 5" id="KW-0436">Ligase</keyword>
<evidence type="ECO:0000259" key="3">
    <source>
        <dbReference type="Pfam" id="PF00501"/>
    </source>
</evidence>
<gene>
    <name evidence="5" type="ORF">Sradi_2933000</name>
</gene>
<reference evidence="5" key="1">
    <citation type="submission" date="2020-06" db="EMBL/GenBank/DDBJ databases">
        <authorList>
            <person name="Li T."/>
            <person name="Hu X."/>
            <person name="Zhang T."/>
            <person name="Song X."/>
            <person name="Zhang H."/>
            <person name="Dai N."/>
            <person name="Sheng W."/>
            <person name="Hou X."/>
            <person name="Wei L."/>
        </authorList>
    </citation>
    <scope>NUCLEOTIDE SEQUENCE</scope>
    <source>
        <strain evidence="5">G02</strain>
        <tissue evidence="5">Leaf</tissue>
    </source>
</reference>
<dbReference type="PANTHER" id="PTHR24096">
    <property type="entry name" value="LONG-CHAIN-FATTY-ACID--COA LIGASE"/>
    <property type="match status" value="1"/>
</dbReference>
<dbReference type="GO" id="GO:0016405">
    <property type="term" value="F:CoA-ligase activity"/>
    <property type="evidence" value="ECO:0007669"/>
    <property type="project" value="TreeGrafter"/>
</dbReference>
<dbReference type="Gene3D" id="3.30.300.30">
    <property type="match status" value="1"/>
</dbReference>
<sequence length="241" mass="26399">MVKSASAEKYDLRSLEAVLCGGAPVANSVIERFKQRFPNISLLQAYGLTETTAGITRTIGLNENRVAGANGRLSILQLIHLLRTGYLLAIYGFPAGYVGDEEATAATIDSEGWLRTGDICYFNSEGLLFYVDRMKELIKYKGYQVAPAELEDILISHPAILDAAVIPYPDEDAGQIPAAFVVRQPGSTITDSQIMDFMAEQVAPYKKIRRVFYIDSIPKNASGKVLRKDLIKFASGLASKL</sequence>
<dbReference type="InterPro" id="IPR000873">
    <property type="entry name" value="AMP-dep_synth/lig_dom"/>
</dbReference>
<dbReference type="Gene3D" id="2.30.38.10">
    <property type="entry name" value="Luciferase, Domain 3"/>
    <property type="match status" value="1"/>
</dbReference>
<dbReference type="InterPro" id="IPR025110">
    <property type="entry name" value="AMP-bd_C"/>
</dbReference>
<evidence type="ECO:0000256" key="1">
    <source>
        <dbReference type="ARBA" id="ARBA00006432"/>
    </source>
</evidence>
<dbReference type="InterPro" id="IPR045851">
    <property type="entry name" value="AMP-bd_C_sf"/>
</dbReference>
<evidence type="ECO:0000313" key="5">
    <source>
        <dbReference type="EMBL" id="KAL0385387.1"/>
    </source>
</evidence>
<dbReference type="PANTHER" id="PTHR24096:SF362">
    <property type="entry name" value="4-COUMARATE--COA LIGASE-LIKE 9"/>
    <property type="match status" value="1"/>
</dbReference>
<comment type="similarity">
    <text evidence="1">Belongs to the ATP-dependent AMP-binding enzyme family.</text>
</comment>
<reference evidence="5" key="2">
    <citation type="journal article" date="2024" name="Plant">
        <title>Genomic evolution and insights into agronomic trait innovations of Sesamum species.</title>
        <authorList>
            <person name="Miao H."/>
            <person name="Wang L."/>
            <person name="Qu L."/>
            <person name="Liu H."/>
            <person name="Sun Y."/>
            <person name="Le M."/>
            <person name="Wang Q."/>
            <person name="Wei S."/>
            <person name="Zheng Y."/>
            <person name="Lin W."/>
            <person name="Duan Y."/>
            <person name="Cao H."/>
            <person name="Xiong S."/>
            <person name="Wang X."/>
            <person name="Wei L."/>
            <person name="Li C."/>
            <person name="Ma Q."/>
            <person name="Ju M."/>
            <person name="Zhao R."/>
            <person name="Li G."/>
            <person name="Mu C."/>
            <person name="Tian Q."/>
            <person name="Mei H."/>
            <person name="Zhang T."/>
            <person name="Gao T."/>
            <person name="Zhang H."/>
        </authorList>
    </citation>
    <scope>NUCLEOTIDE SEQUENCE</scope>
    <source>
        <strain evidence="5">G02</strain>
    </source>
</reference>
<proteinExistence type="inferred from homology"/>
<feature type="domain" description="AMP-binding enzyme C-terminal" evidence="4">
    <location>
        <begin position="149"/>
        <end position="224"/>
    </location>
</feature>
<dbReference type="SUPFAM" id="SSF56801">
    <property type="entry name" value="Acetyl-CoA synthetase-like"/>
    <property type="match status" value="1"/>
</dbReference>
<feature type="domain" description="AMP-dependent synthetase/ligase" evidence="3">
    <location>
        <begin position="7"/>
        <end position="68"/>
    </location>
</feature>
<dbReference type="Pfam" id="PF00501">
    <property type="entry name" value="AMP-binding"/>
    <property type="match status" value="1"/>
</dbReference>